<gene>
    <name evidence="13" type="ORF">Aple_001620</name>
</gene>
<dbReference type="GO" id="GO:0005886">
    <property type="term" value="C:plasma membrane"/>
    <property type="evidence" value="ECO:0007669"/>
    <property type="project" value="UniProtKB-SubCell"/>
</dbReference>
<comment type="caution">
    <text evidence="13">The sequence shown here is derived from an EMBL/GenBank/DDBJ whole genome shotgun (WGS) entry which is preliminary data.</text>
</comment>
<dbReference type="PANTHER" id="PTHR45772">
    <property type="entry name" value="CONSERVED COMPONENT OF ABC TRANSPORTER FOR NATURAL AMINO ACIDS-RELATED"/>
    <property type="match status" value="1"/>
</dbReference>
<keyword evidence="4" id="KW-1003">Cell membrane</keyword>
<dbReference type="EMBL" id="BLAF01000004">
    <property type="protein sequence ID" value="GES17267.1"/>
    <property type="molecule type" value="Genomic_DNA"/>
</dbReference>
<evidence type="ECO:0000256" key="6">
    <source>
        <dbReference type="ARBA" id="ARBA00022741"/>
    </source>
</evidence>
<evidence type="ECO:0000256" key="8">
    <source>
        <dbReference type="ARBA" id="ARBA00022970"/>
    </source>
</evidence>
<feature type="transmembrane region" description="Helical" evidence="11">
    <location>
        <begin position="214"/>
        <end position="234"/>
    </location>
</feature>
<dbReference type="Pfam" id="PF02653">
    <property type="entry name" value="BPD_transp_2"/>
    <property type="match status" value="1"/>
</dbReference>
<evidence type="ECO:0000313" key="13">
    <source>
        <dbReference type="EMBL" id="GES17267.1"/>
    </source>
</evidence>
<dbReference type="InterPro" id="IPR051120">
    <property type="entry name" value="ABC_AA/LPS_Transport"/>
</dbReference>
<evidence type="ECO:0000313" key="14">
    <source>
        <dbReference type="Proteomes" id="UP000377595"/>
    </source>
</evidence>
<feature type="transmembrane region" description="Helical" evidence="11">
    <location>
        <begin position="164"/>
        <end position="184"/>
    </location>
</feature>
<dbReference type="SUPFAM" id="SSF52540">
    <property type="entry name" value="P-loop containing nucleoside triphosphate hydrolases"/>
    <property type="match status" value="1"/>
</dbReference>
<dbReference type="RefSeq" id="WP_155342462.1">
    <property type="nucleotide sequence ID" value="NZ_BAAAHM010000001.1"/>
</dbReference>
<evidence type="ECO:0000256" key="1">
    <source>
        <dbReference type="ARBA" id="ARBA00004651"/>
    </source>
</evidence>
<dbReference type="GO" id="GO:0005524">
    <property type="term" value="F:ATP binding"/>
    <property type="evidence" value="ECO:0007669"/>
    <property type="project" value="UniProtKB-KW"/>
</dbReference>
<keyword evidence="8" id="KW-0029">Amino-acid transport</keyword>
<protein>
    <submittedName>
        <fullName evidence="13">Branched-chain amino acid ABC transporter permease</fullName>
    </submittedName>
</protein>
<dbReference type="GO" id="GO:0015188">
    <property type="term" value="F:L-isoleucine transmembrane transporter activity"/>
    <property type="evidence" value="ECO:0007669"/>
    <property type="project" value="TreeGrafter"/>
</dbReference>
<keyword evidence="14" id="KW-1185">Reference proteome</keyword>
<dbReference type="GO" id="GO:0015808">
    <property type="term" value="P:L-alanine transport"/>
    <property type="evidence" value="ECO:0007669"/>
    <property type="project" value="TreeGrafter"/>
</dbReference>
<accession>A0A5M3X6F5</accession>
<dbReference type="GO" id="GO:0042941">
    <property type="term" value="P:D-alanine transmembrane transport"/>
    <property type="evidence" value="ECO:0007669"/>
    <property type="project" value="TreeGrafter"/>
</dbReference>
<proteinExistence type="inferred from homology"/>
<evidence type="ECO:0000256" key="4">
    <source>
        <dbReference type="ARBA" id="ARBA00022475"/>
    </source>
</evidence>
<comment type="similarity">
    <text evidence="2">Belongs to the ABC transporter superfamily.</text>
</comment>
<feature type="transmembrane region" description="Helical" evidence="11">
    <location>
        <begin position="90"/>
        <end position="109"/>
    </location>
</feature>
<evidence type="ECO:0000259" key="12">
    <source>
        <dbReference type="PROSITE" id="PS50893"/>
    </source>
</evidence>
<dbReference type="GO" id="GO:0005304">
    <property type="term" value="F:L-valine transmembrane transporter activity"/>
    <property type="evidence" value="ECO:0007669"/>
    <property type="project" value="TreeGrafter"/>
</dbReference>
<dbReference type="PROSITE" id="PS50893">
    <property type="entry name" value="ABC_TRANSPORTER_2"/>
    <property type="match status" value="1"/>
</dbReference>
<dbReference type="GO" id="GO:0015192">
    <property type="term" value="F:L-phenylalanine transmembrane transporter activity"/>
    <property type="evidence" value="ECO:0007669"/>
    <property type="project" value="TreeGrafter"/>
</dbReference>
<organism evidence="13 14">
    <name type="scientific">Acrocarpospora pleiomorpha</name>
    <dbReference type="NCBI Taxonomy" id="90975"/>
    <lineage>
        <taxon>Bacteria</taxon>
        <taxon>Bacillati</taxon>
        <taxon>Actinomycetota</taxon>
        <taxon>Actinomycetes</taxon>
        <taxon>Streptosporangiales</taxon>
        <taxon>Streptosporangiaceae</taxon>
        <taxon>Acrocarpospora</taxon>
    </lineage>
</organism>
<dbReference type="GO" id="GO:1903806">
    <property type="term" value="P:L-isoleucine import across plasma membrane"/>
    <property type="evidence" value="ECO:0007669"/>
    <property type="project" value="TreeGrafter"/>
</dbReference>
<evidence type="ECO:0000256" key="3">
    <source>
        <dbReference type="ARBA" id="ARBA00022448"/>
    </source>
</evidence>
<evidence type="ECO:0000256" key="11">
    <source>
        <dbReference type="SAM" id="Phobius"/>
    </source>
</evidence>
<feature type="transmembrane region" description="Helical" evidence="11">
    <location>
        <begin position="12"/>
        <end position="31"/>
    </location>
</feature>
<comment type="subcellular location">
    <subcellularLocation>
        <location evidence="1">Cell membrane</location>
        <topology evidence="1">Multi-pass membrane protein</topology>
    </subcellularLocation>
</comment>
<dbReference type="InterPro" id="IPR003439">
    <property type="entry name" value="ABC_transporter-like_ATP-bd"/>
</dbReference>
<keyword evidence="6" id="KW-0547">Nucleotide-binding</keyword>
<dbReference type="InterPro" id="IPR001851">
    <property type="entry name" value="ABC_transp_permease"/>
</dbReference>
<dbReference type="GO" id="GO:1903805">
    <property type="term" value="P:L-valine import across plasma membrane"/>
    <property type="evidence" value="ECO:0007669"/>
    <property type="project" value="TreeGrafter"/>
</dbReference>
<dbReference type="Pfam" id="PF12399">
    <property type="entry name" value="BCA_ABC_TP_C"/>
    <property type="match status" value="1"/>
</dbReference>
<feature type="domain" description="ABC transporter" evidence="12">
    <location>
        <begin position="344"/>
        <end position="591"/>
    </location>
</feature>
<keyword evidence="5 11" id="KW-0812">Transmembrane</keyword>
<dbReference type="InterPro" id="IPR043428">
    <property type="entry name" value="LivM-like"/>
</dbReference>
<keyword evidence="10 11" id="KW-0472">Membrane</keyword>
<dbReference type="SMART" id="SM00382">
    <property type="entry name" value="AAA"/>
    <property type="match status" value="1"/>
</dbReference>
<dbReference type="InterPro" id="IPR027417">
    <property type="entry name" value="P-loop_NTPase"/>
</dbReference>
<dbReference type="AlphaFoldDB" id="A0A5M3X6F5"/>
<dbReference type="Proteomes" id="UP000377595">
    <property type="component" value="Unassembled WGS sequence"/>
</dbReference>
<reference evidence="13 14" key="1">
    <citation type="submission" date="2019-10" db="EMBL/GenBank/DDBJ databases">
        <title>Whole genome shotgun sequence of Acrocarpospora pleiomorpha NBRC 16267.</title>
        <authorList>
            <person name="Ichikawa N."/>
            <person name="Kimura A."/>
            <person name="Kitahashi Y."/>
            <person name="Komaki H."/>
            <person name="Oguchi A."/>
        </authorList>
    </citation>
    <scope>NUCLEOTIDE SEQUENCE [LARGE SCALE GENOMIC DNA]</scope>
    <source>
        <strain evidence="13 14">NBRC 16267</strain>
    </source>
</reference>
<feature type="transmembrane region" description="Helical" evidence="11">
    <location>
        <begin position="288"/>
        <end position="307"/>
    </location>
</feature>
<dbReference type="GO" id="GO:0016887">
    <property type="term" value="F:ATP hydrolysis activity"/>
    <property type="evidence" value="ECO:0007669"/>
    <property type="project" value="InterPro"/>
</dbReference>
<dbReference type="CDD" id="cd06581">
    <property type="entry name" value="TM_PBP1_LivM_like"/>
    <property type="match status" value="1"/>
</dbReference>
<dbReference type="InterPro" id="IPR003593">
    <property type="entry name" value="AAA+_ATPase"/>
</dbReference>
<evidence type="ECO:0000256" key="9">
    <source>
        <dbReference type="ARBA" id="ARBA00022989"/>
    </source>
</evidence>
<keyword evidence="7" id="KW-0067">ATP-binding</keyword>
<evidence type="ECO:0000256" key="10">
    <source>
        <dbReference type="ARBA" id="ARBA00023136"/>
    </source>
</evidence>
<sequence>MKIRGVDVTLTRYMWIAPLVVGLFVMAGPYWGAGHSFMRQVLLISIMALVVSGLNLAWGFGGELAIGQVAMYAAGAYLTGWMSIQGYDMAISLVASLVFVAALGLITALPGLRITGWGLAMCSFFLVALIPETTDLLDEYTGGTSGLLGIAGPVLFGQPLGADGFYVLTVGCLILWLALMRNLVLGRHGSALRVMRESPVLAKSLGYSVTRLKATAYVVGALPAGVAGWLYAYLDRFVTPDYFNFMFAITVLAAAVLGGAETVYGVIAGVAILQLGPNQIEAFEEYTFVVYGAFLIAGGVLLTSDRYRRLVRTVKRRLGLIQSTVIAKSIAEVGDVPPVPGKRVLVEDIVMSFGGVRALDGVTIEAAPGQITGLIGANGSGKTTMLNIVSGYYGADSGRVVLGDDALPPRRPEAAALMGVARTFQTPVVPRSMTVAEVVSSARYRRHYTGVLPAMLRLPNYRRSVIEDNEATTRWLSAVGLLPVADADASGVPLGTRRLIEVARALCTDASVLLLDEPASGLGAAEVDELSDLLRALRDAGATIILVEHNFEMICAVADRIYVLERGRLIADGTAHEIRDDEAVARSYLGSVDPTEVVQALAAPRAAATTGERTD</sequence>
<dbReference type="Pfam" id="PF00005">
    <property type="entry name" value="ABC_tran"/>
    <property type="match status" value="1"/>
</dbReference>
<dbReference type="Gene3D" id="3.40.50.300">
    <property type="entry name" value="P-loop containing nucleotide triphosphate hydrolases"/>
    <property type="match status" value="1"/>
</dbReference>
<feature type="transmembrane region" description="Helical" evidence="11">
    <location>
        <begin position="64"/>
        <end position="84"/>
    </location>
</feature>
<evidence type="ECO:0000256" key="7">
    <source>
        <dbReference type="ARBA" id="ARBA00022840"/>
    </source>
</evidence>
<evidence type="ECO:0000256" key="2">
    <source>
        <dbReference type="ARBA" id="ARBA00005417"/>
    </source>
</evidence>
<keyword evidence="3" id="KW-0813">Transport</keyword>
<dbReference type="OrthoDB" id="4350300at2"/>
<dbReference type="PANTHER" id="PTHR45772:SF11">
    <property type="entry name" value="HIGH-AFFINITY BRANCHED-CHAIN AMINO ACID TRANSPORT ATP-BINDING PROTEIN LIVG"/>
    <property type="match status" value="1"/>
</dbReference>
<feature type="transmembrane region" description="Helical" evidence="11">
    <location>
        <begin position="246"/>
        <end position="276"/>
    </location>
</feature>
<feature type="transmembrane region" description="Helical" evidence="11">
    <location>
        <begin position="37"/>
        <end position="57"/>
    </location>
</feature>
<dbReference type="InterPro" id="IPR032823">
    <property type="entry name" value="BCA_ABC_TP_C"/>
</dbReference>
<keyword evidence="9 11" id="KW-1133">Transmembrane helix</keyword>
<evidence type="ECO:0000256" key="5">
    <source>
        <dbReference type="ARBA" id="ARBA00022692"/>
    </source>
</evidence>
<name>A0A5M3X6F5_9ACTN</name>